<evidence type="ECO:0000256" key="2">
    <source>
        <dbReference type="PROSITE-ProRule" id="PRU00708"/>
    </source>
</evidence>
<name>A0A2P5YWZ6_GOSBA</name>
<accession>A0A2P5YWZ6</accession>
<dbReference type="Pfam" id="PF13041">
    <property type="entry name" value="PPR_2"/>
    <property type="match status" value="4"/>
</dbReference>
<feature type="repeat" description="PPR" evidence="2">
    <location>
        <begin position="1027"/>
        <end position="1061"/>
    </location>
</feature>
<feature type="repeat" description="PPR" evidence="2">
    <location>
        <begin position="269"/>
        <end position="299"/>
    </location>
</feature>
<feature type="repeat" description="PPR" evidence="2">
    <location>
        <begin position="36"/>
        <end position="70"/>
    </location>
</feature>
<dbReference type="Pfam" id="PF20431">
    <property type="entry name" value="E_motif"/>
    <property type="match status" value="1"/>
</dbReference>
<feature type="repeat" description="PPR" evidence="2">
    <location>
        <begin position="137"/>
        <end position="167"/>
    </location>
</feature>
<evidence type="ECO:0000313" key="4">
    <source>
        <dbReference type="Proteomes" id="UP000239757"/>
    </source>
</evidence>
<feature type="repeat" description="PPR" evidence="2">
    <location>
        <begin position="662"/>
        <end position="696"/>
    </location>
</feature>
<dbReference type="PROSITE" id="PS51375">
    <property type="entry name" value="PPR"/>
    <property type="match status" value="15"/>
</dbReference>
<organism evidence="3 4">
    <name type="scientific">Gossypium barbadense</name>
    <name type="common">Sea Island cotton</name>
    <name type="synonym">Hibiscus barbadensis</name>
    <dbReference type="NCBI Taxonomy" id="3634"/>
    <lineage>
        <taxon>Eukaryota</taxon>
        <taxon>Viridiplantae</taxon>
        <taxon>Streptophyta</taxon>
        <taxon>Embryophyta</taxon>
        <taxon>Tracheophyta</taxon>
        <taxon>Spermatophyta</taxon>
        <taxon>Magnoliopsida</taxon>
        <taxon>eudicotyledons</taxon>
        <taxon>Gunneridae</taxon>
        <taxon>Pentapetalae</taxon>
        <taxon>rosids</taxon>
        <taxon>malvids</taxon>
        <taxon>Malvales</taxon>
        <taxon>Malvaceae</taxon>
        <taxon>Malvoideae</taxon>
        <taxon>Gossypium</taxon>
    </lineage>
</organism>
<feature type="repeat" description="PPR" evidence="2">
    <location>
        <begin position="732"/>
        <end position="762"/>
    </location>
</feature>
<sequence length="1242" mass="140427">MPERNEVTWTMLISGFMKYGRWEESMWYFEMNPFKNVVSWTAGISGFLKNGFSFRGLKLFLRLLESGVKPNQVTFTSVISACIETGDFDLGMSVLGLIVKTGFEDNVSVCNSLITFCLRMHEFDLARRVFDRMETRDVISWTAILDMYVEMGDLGEARRIFDEMPERNEVSWSAVIARYSQSGDHLEALKLFRQMVQEGLRPTISCFSCILSTLSNVKNLQAGRNIHAHVKKIGIEGDIFISSSLVDLYCKCGDTKDGRFIFNSIKKKNVVSWNAMLGGYSMNRQMDEAKYFFDNMPTRSNVSWGIIIGGYVENKQFDKVFEVFNEMLLSGETPTKLTFSSVLSTCASVASLEKGKDIHGKILKLGFHYDVYLGTALTDMYAKSGDIESSKQVFDRMSERNEFSWTVMIQGLAESGFADGSLSLFEEMKRSSSVAPNEFMLLSVLFACSHCGLVDKGLEFFGAMESVYGLKPKERHYTCVVDMLSRSGRLYEAEELINSMPFQPEANALAALLSGCKTYKNEEIAERTARKLVEFAEKNSAGLNFSEKGLVTEGTVLHSHLLKKGIFSEKFIAIKMLIMYLDFRKLAEANQIVKEFNRFDLVVQNCLIKANTEWGNLVEARKLFDEMPERNEVTWTTLISGFMKYGRWEESMWYFEMNPFKNVVSWTAGISGFLKNGFSFRGLKLFLRLLESGVKPNQVTFTSVISACIETGDFDLGMSVLGLIVKTGFEDNVSVCNSLITFCLRMREFDLARRVFDRMETRDVISWTAILDMYVEMGDLGEARRIFDEMPERNEVSWSAVIARYSQSGDHLEALKLFRQMVQEGLRPTISCFSCILSTLSNVKNLQAGRNIHAHVKKIGIEGDIFISSSLVDLYCKCGDTKDGRFIFNSIKKKNVVSWNAMLGGYSMNRQMDEAKYFFDNMPTRSNVSWGIIIGGYVENKQFDKVFEVFNEMLLSGETPTKLTFSSVLSTCASVASLEKGKDIHGKILKLGFHYDVYLGTALTDMYAKSGDIESSKQVFDRMSERNEFSWTVMIQGLAESGFADGSLSLFEEMKRSSSVAPNEFMLLSVLFACSHCGLVDKGLEFFGAMESVYGLKPKERHYTCVVDMLSRSGRLYEAEELINSMPFQPEANALAALLSGCKTYKNEEIAERTARKLVEFAEKNSAGLVLLSNIYASAGRWVDVSNVRKLMREKGLKKSGGCSWVEVRNHLYSFYSEDGTHSKLAEIYDILELLRSEMMAS</sequence>
<dbReference type="EMBL" id="KZ662716">
    <property type="protein sequence ID" value="PPS20114.1"/>
    <property type="molecule type" value="Genomic_DNA"/>
</dbReference>
<evidence type="ECO:0000256" key="1">
    <source>
        <dbReference type="ARBA" id="ARBA00022737"/>
    </source>
</evidence>
<gene>
    <name evidence="3" type="ORF">GOBAR_AA00494</name>
</gene>
<feature type="repeat" description="PPR" evidence="2">
    <location>
        <begin position="926"/>
        <end position="960"/>
    </location>
</feature>
<dbReference type="OrthoDB" id="185373at2759"/>
<dbReference type="Pfam" id="PF13812">
    <property type="entry name" value="PPR_3"/>
    <property type="match status" value="1"/>
</dbReference>
<feature type="repeat" description="PPR" evidence="2">
    <location>
        <begin position="71"/>
        <end position="105"/>
    </location>
</feature>
<evidence type="ECO:0008006" key="5">
    <source>
        <dbReference type="Google" id="ProtNLM"/>
    </source>
</evidence>
<protein>
    <recommendedName>
        <fullName evidence="5">Pentacotripeptide-repeat region of PRORP domain-containing protein</fullName>
    </recommendedName>
</protein>
<feature type="repeat" description="PPR" evidence="2">
    <location>
        <begin position="697"/>
        <end position="731"/>
    </location>
</feature>
<feature type="repeat" description="PPR" evidence="2">
    <location>
        <begin position="168"/>
        <end position="202"/>
    </location>
</feature>
<evidence type="ECO:0000313" key="3">
    <source>
        <dbReference type="EMBL" id="PPS20114.1"/>
    </source>
</evidence>
<dbReference type="InterPro" id="IPR046848">
    <property type="entry name" value="E_motif"/>
</dbReference>
<dbReference type="Pfam" id="PF01535">
    <property type="entry name" value="PPR"/>
    <property type="match status" value="17"/>
</dbReference>
<dbReference type="PANTHER" id="PTHR47926:SF419">
    <property type="entry name" value="(WILD MALAYSIAN BANANA) HYPOTHETICAL PROTEIN"/>
    <property type="match status" value="1"/>
</dbReference>
<dbReference type="InterPro" id="IPR046960">
    <property type="entry name" value="PPR_At4g14850-like_plant"/>
</dbReference>
<feature type="repeat" description="PPR" evidence="2">
    <location>
        <begin position="895"/>
        <end position="925"/>
    </location>
</feature>
<proteinExistence type="predicted"/>
<dbReference type="GO" id="GO:0003723">
    <property type="term" value="F:RNA binding"/>
    <property type="evidence" value="ECO:0007669"/>
    <property type="project" value="InterPro"/>
</dbReference>
<feature type="repeat" description="PPR" evidence="2">
    <location>
        <begin position="401"/>
        <end position="435"/>
    </location>
</feature>
<dbReference type="InterPro" id="IPR011990">
    <property type="entry name" value="TPR-like_helical_dom_sf"/>
</dbReference>
<feature type="repeat" description="PPR" evidence="2">
    <location>
        <begin position="300"/>
        <end position="334"/>
    </location>
</feature>
<dbReference type="Gene3D" id="1.25.40.10">
    <property type="entry name" value="Tetratricopeptide repeat domain"/>
    <property type="match status" value="11"/>
</dbReference>
<dbReference type="InterPro" id="IPR002885">
    <property type="entry name" value="PPR_rpt"/>
</dbReference>
<dbReference type="PANTHER" id="PTHR47926">
    <property type="entry name" value="PENTATRICOPEPTIDE REPEAT-CONTAINING PROTEIN"/>
    <property type="match status" value="1"/>
</dbReference>
<feature type="repeat" description="PPR" evidence="2">
    <location>
        <begin position="763"/>
        <end position="793"/>
    </location>
</feature>
<keyword evidence="1" id="KW-0677">Repeat</keyword>
<feature type="repeat" description="PPR" evidence="2">
    <location>
        <begin position="794"/>
        <end position="828"/>
    </location>
</feature>
<reference evidence="3 4" key="1">
    <citation type="submission" date="2015-01" db="EMBL/GenBank/DDBJ databases">
        <title>Genome of allotetraploid Gossypium barbadense reveals genomic plasticity and fiber elongation in cotton evolution.</title>
        <authorList>
            <person name="Chen X."/>
            <person name="Liu X."/>
            <person name="Zhao B."/>
            <person name="Zheng H."/>
            <person name="Hu Y."/>
            <person name="Lu G."/>
            <person name="Yang C."/>
            <person name="Chen J."/>
            <person name="Shan C."/>
            <person name="Zhang L."/>
            <person name="Zhou Y."/>
            <person name="Wang L."/>
            <person name="Guo W."/>
            <person name="Bai Y."/>
            <person name="Ruan J."/>
            <person name="Shangguan X."/>
            <person name="Mao Y."/>
            <person name="Jiang J."/>
            <person name="Zhu Y."/>
            <person name="Lei J."/>
            <person name="Kang H."/>
            <person name="Chen S."/>
            <person name="He X."/>
            <person name="Wang R."/>
            <person name="Wang Y."/>
            <person name="Chen J."/>
            <person name="Wang L."/>
            <person name="Yu S."/>
            <person name="Wang B."/>
            <person name="Wei J."/>
            <person name="Song S."/>
            <person name="Lu X."/>
            <person name="Gao Z."/>
            <person name="Gu W."/>
            <person name="Deng X."/>
            <person name="Ma D."/>
            <person name="Wang S."/>
            <person name="Liang W."/>
            <person name="Fang L."/>
            <person name="Cai C."/>
            <person name="Zhu X."/>
            <person name="Zhou B."/>
            <person name="Zhang Y."/>
            <person name="Chen Z."/>
            <person name="Xu S."/>
            <person name="Zhu R."/>
            <person name="Wang S."/>
            <person name="Zhang T."/>
            <person name="Zhao G."/>
        </authorList>
    </citation>
    <scope>NUCLEOTIDE SEQUENCE [LARGE SCALE GENOMIC DNA]</scope>
    <source>
        <strain evidence="4">cv. Xinhai21</strain>
        <tissue evidence="3">Leaf</tissue>
    </source>
</reference>
<dbReference type="SUPFAM" id="SSF48452">
    <property type="entry name" value="TPR-like"/>
    <property type="match status" value="1"/>
</dbReference>
<dbReference type="GO" id="GO:0009451">
    <property type="term" value="P:RNA modification"/>
    <property type="evidence" value="ECO:0007669"/>
    <property type="project" value="InterPro"/>
</dbReference>
<dbReference type="AlphaFoldDB" id="A0A2P5YWZ6"/>
<dbReference type="NCBIfam" id="TIGR00756">
    <property type="entry name" value="PPR"/>
    <property type="match status" value="12"/>
</dbReference>
<dbReference type="FunFam" id="1.25.40.10:FF:000090">
    <property type="entry name" value="Pentatricopeptide repeat-containing protein, chloroplastic"/>
    <property type="match status" value="2"/>
</dbReference>
<dbReference type="Proteomes" id="UP000239757">
    <property type="component" value="Unassembled WGS sequence"/>
</dbReference>